<dbReference type="PANTHER" id="PTHR40051">
    <property type="entry name" value="IG HYPOTHETICAL 15966"/>
    <property type="match status" value="1"/>
</dbReference>
<dbReference type="GeneID" id="48593186"/>
<dbReference type="InterPro" id="IPR014962">
    <property type="entry name" value="YolD"/>
</dbReference>
<reference evidence="1" key="1">
    <citation type="submission" date="2022-07" db="EMBL/GenBank/DDBJ databases">
        <title>Bacterial species isolated from the porcine tonsil microbiota.</title>
        <authorList>
            <person name="Oliveira I.M.F."/>
        </authorList>
    </citation>
    <scope>NUCLEOTIDE SEQUENCE</scope>
    <source>
        <strain evidence="1">8QC2O2</strain>
    </source>
</reference>
<accession>A0AAW5LJT5</accession>
<sequence length="139" mass="16498">MFKLKIINPGMPEPYKYETDYRKIPKKYLNSNIPEGRKMIKWAPFATMPQQYETINGFIEDQNKVDKPVFDELALRDLNDVLAQKLFYDPPATIKYWEDGYYKTIECEINKFDSERNKLEVLENGEKVQLSMDCIVEIE</sequence>
<evidence type="ECO:0000313" key="2">
    <source>
        <dbReference type="Proteomes" id="UP001204068"/>
    </source>
</evidence>
<organism evidence="1 2">
    <name type="scientific">Mammaliicoccus sciuri</name>
    <name type="common">Staphylococcus sciuri</name>
    <dbReference type="NCBI Taxonomy" id="1296"/>
    <lineage>
        <taxon>Bacteria</taxon>
        <taxon>Bacillati</taxon>
        <taxon>Bacillota</taxon>
        <taxon>Bacilli</taxon>
        <taxon>Bacillales</taxon>
        <taxon>Staphylococcaceae</taxon>
        <taxon>Mammaliicoccus</taxon>
    </lineage>
</organism>
<dbReference type="EMBL" id="JANILD010000002">
    <property type="protein sequence ID" value="MCQ9303031.1"/>
    <property type="molecule type" value="Genomic_DNA"/>
</dbReference>
<dbReference type="Pfam" id="PF08863">
    <property type="entry name" value="YolD"/>
    <property type="match status" value="1"/>
</dbReference>
<dbReference type="AlphaFoldDB" id="A0AAW5LJT5"/>
<name>A0AAW5LJT5_MAMSC</name>
<dbReference type="Proteomes" id="UP001204068">
    <property type="component" value="Unassembled WGS sequence"/>
</dbReference>
<gene>
    <name evidence="1" type="ORF">NQ032_05270</name>
</gene>
<comment type="caution">
    <text evidence="1">The sequence shown here is derived from an EMBL/GenBank/DDBJ whole genome shotgun (WGS) entry which is preliminary data.</text>
</comment>
<dbReference type="PANTHER" id="PTHR40051:SF1">
    <property type="entry name" value="YOLD-LIKE FAMILY PROTEIN"/>
    <property type="match status" value="1"/>
</dbReference>
<evidence type="ECO:0000313" key="1">
    <source>
        <dbReference type="EMBL" id="MCQ9303031.1"/>
    </source>
</evidence>
<protein>
    <submittedName>
        <fullName evidence="1">YolD-like family protein</fullName>
    </submittedName>
</protein>
<dbReference type="RefSeq" id="WP_239772099.1">
    <property type="nucleotide sequence ID" value="NZ_CP162552.1"/>
</dbReference>
<proteinExistence type="predicted"/>